<evidence type="ECO:0000313" key="1">
    <source>
        <dbReference type="EMBL" id="WPU63261.1"/>
    </source>
</evidence>
<proteinExistence type="predicted"/>
<reference evidence="1 2" key="1">
    <citation type="submission" date="2023-11" db="EMBL/GenBank/DDBJ databases">
        <title>Peredibacter starrii A3.12.</title>
        <authorList>
            <person name="Mitchell R.J."/>
        </authorList>
    </citation>
    <scope>NUCLEOTIDE SEQUENCE [LARGE SCALE GENOMIC DNA]</scope>
    <source>
        <strain evidence="1 2">A3.12</strain>
    </source>
</reference>
<accession>A0AAX4HJ54</accession>
<dbReference type="EMBL" id="CP139487">
    <property type="protein sequence ID" value="WPU63261.1"/>
    <property type="molecule type" value="Genomic_DNA"/>
</dbReference>
<keyword evidence="2" id="KW-1185">Reference proteome</keyword>
<dbReference type="AlphaFoldDB" id="A0AAX4HJ54"/>
<evidence type="ECO:0008006" key="3">
    <source>
        <dbReference type="Google" id="ProtNLM"/>
    </source>
</evidence>
<gene>
    <name evidence="1" type="ORF">SOO65_11250</name>
</gene>
<dbReference type="KEGG" id="psti:SOO65_11250"/>
<evidence type="ECO:0000313" key="2">
    <source>
        <dbReference type="Proteomes" id="UP001324634"/>
    </source>
</evidence>
<dbReference type="RefSeq" id="WP_321389648.1">
    <property type="nucleotide sequence ID" value="NZ_CP139487.1"/>
</dbReference>
<protein>
    <recommendedName>
        <fullName evidence="3">PilZ domain-containing protein</fullName>
    </recommendedName>
</protein>
<name>A0AAX4HJ54_9BACT</name>
<sequence length="249" mass="28262">MIFNKSGHPVEVKKISIRLWSLRDEIEAALGRRMKECEAAGVPLYIEDIKKFYNLNAPSSPDNVFQLKPKESDADGMASLMESVAEDAKEDEAKADSPEAANTLNEAEEIIAEQTMQGHETKKPNPILERPYQRQAPDLNKVSYGFVLLSDINMDSILSFTKDKFLQGQSVVVEFLIPQNFMMTADVTYCHHYAMRSRIISSTKPDYRLQCKFSYSIPGERENLRNFLKSIEPTITDKKSKKEDDSLGI</sequence>
<dbReference type="Proteomes" id="UP001324634">
    <property type="component" value="Chromosome"/>
</dbReference>
<organism evidence="1 2">
    <name type="scientific">Peredibacter starrii</name>
    <dbReference type="NCBI Taxonomy" id="28202"/>
    <lineage>
        <taxon>Bacteria</taxon>
        <taxon>Pseudomonadati</taxon>
        <taxon>Bdellovibrionota</taxon>
        <taxon>Bacteriovoracia</taxon>
        <taxon>Bacteriovoracales</taxon>
        <taxon>Bacteriovoracaceae</taxon>
        <taxon>Peredibacter</taxon>
    </lineage>
</organism>